<accession>A0A218XUU9</accession>
<evidence type="ECO:0000256" key="1">
    <source>
        <dbReference type="SAM" id="MobiDB-lite"/>
    </source>
</evidence>
<sequence>MFMMTGEGMGMRRQKWQYPQPLTLRILHLPGRNAQRKASRAGRPSSSDFRKPETLHDEESVFLKGGEGQGGGGSVLVALL</sequence>
<evidence type="ECO:0000313" key="2">
    <source>
        <dbReference type="EMBL" id="OWM88817.1"/>
    </source>
</evidence>
<dbReference type="Proteomes" id="UP000197138">
    <property type="component" value="Unassembled WGS sequence"/>
</dbReference>
<name>A0A218XUU9_PUNGR</name>
<protein>
    <submittedName>
        <fullName evidence="2">Uncharacterized protein</fullName>
    </submittedName>
</protein>
<reference evidence="3" key="1">
    <citation type="journal article" date="2017" name="Plant J.">
        <title>The pomegranate (Punica granatum L.) genome and the genomics of punicalagin biosynthesis.</title>
        <authorList>
            <person name="Qin G."/>
            <person name="Xu C."/>
            <person name="Ming R."/>
            <person name="Tang H."/>
            <person name="Guyot R."/>
            <person name="Kramer E.M."/>
            <person name="Hu Y."/>
            <person name="Yi X."/>
            <person name="Qi Y."/>
            <person name="Xu X."/>
            <person name="Gao Z."/>
            <person name="Pan H."/>
            <person name="Jian J."/>
            <person name="Tian Y."/>
            <person name="Yue Z."/>
            <person name="Xu Y."/>
        </authorList>
    </citation>
    <scope>NUCLEOTIDE SEQUENCE [LARGE SCALE GENOMIC DNA]</scope>
    <source>
        <strain evidence="3">cv. Dabenzi</strain>
    </source>
</reference>
<proteinExistence type="predicted"/>
<feature type="compositionally biased region" description="Basic and acidic residues" evidence="1">
    <location>
        <begin position="48"/>
        <end position="61"/>
    </location>
</feature>
<dbReference type="EMBL" id="MTKT01000785">
    <property type="protein sequence ID" value="OWM88817.1"/>
    <property type="molecule type" value="Genomic_DNA"/>
</dbReference>
<dbReference type="AlphaFoldDB" id="A0A218XUU9"/>
<evidence type="ECO:0000313" key="3">
    <source>
        <dbReference type="Proteomes" id="UP000197138"/>
    </source>
</evidence>
<feature type="region of interest" description="Disordered" evidence="1">
    <location>
        <begin position="31"/>
        <end position="72"/>
    </location>
</feature>
<comment type="caution">
    <text evidence="2">The sequence shown here is derived from an EMBL/GenBank/DDBJ whole genome shotgun (WGS) entry which is preliminary data.</text>
</comment>
<gene>
    <name evidence="2" type="ORF">CDL15_Pgr020771</name>
</gene>
<organism evidence="2 3">
    <name type="scientific">Punica granatum</name>
    <name type="common">Pomegranate</name>
    <dbReference type="NCBI Taxonomy" id="22663"/>
    <lineage>
        <taxon>Eukaryota</taxon>
        <taxon>Viridiplantae</taxon>
        <taxon>Streptophyta</taxon>
        <taxon>Embryophyta</taxon>
        <taxon>Tracheophyta</taxon>
        <taxon>Spermatophyta</taxon>
        <taxon>Magnoliopsida</taxon>
        <taxon>eudicotyledons</taxon>
        <taxon>Gunneridae</taxon>
        <taxon>Pentapetalae</taxon>
        <taxon>rosids</taxon>
        <taxon>malvids</taxon>
        <taxon>Myrtales</taxon>
        <taxon>Lythraceae</taxon>
        <taxon>Punica</taxon>
    </lineage>
</organism>